<organism evidence="4 5">
    <name type="scientific">Gallintestinimicrobium propionicum</name>
    <dbReference type="NCBI Taxonomy" id="2981770"/>
    <lineage>
        <taxon>Bacteria</taxon>
        <taxon>Bacillati</taxon>
        <taxon>Bacillota</taxon>
        <taxon>Clostridia</taxon>
        <taxon>Lachnospirales</taxon>
        <taxon>Lachnospiraceae</taxon>
        <taxon>Gallintestinimicrobium</taxon>
    </lineage>
</organism>
<dbReference type="PANTHER" id="PTHR37293:SF5">
    <property type="entry name" value="DNA REPLICATION PROTEIN"/>
    <property type="match status" value="1"/>
</dbReference>
<feature type="compositionally biased region" description="Polar residues" evidence="2">
    <location>
        <begin position="160"/>
        <end position="171"/>
    </location>
</feature>
<dbReference type="Proteomes" id="UP001199355">
    <property type="component" value="Unassembled WGS sequence"/>
</dbReference>
<keyword evidence="5" id="KW-1185">Reference proteome</keyword>
<dbReference type="Pfam" id="PF07261">
    <property type="entry name" value="DnaB_2"/>
    <property type="match status" value="2"/>
</dbReference>
<feature type="domain" description="DnaB/C C-terminal" evidence="3">
    <location>
        <begin position="218"/>
        <end position="289"/>
    </location>
</feature>
<name>A0AAE3DNV8_9FIRM</name>
<feature type="compositionally biased region" description="Basic and acidic residues" evidence="2">
    <location>
        <begin position="131"/>
        <end position="140"/>
    </location>
</feature>
<feature type="domain" description="DnaB/C C-terminal" evidence="3">
    <location>
        <begin position="311"/>
        <end position="369"/>
    </location>
</feature>
<feature type="compositionally biased region" description="Low complexity" evidence="2">
    <location>
        <begin position="149"/>
        <end position="158"/>
    </location>
</feature>
<dbReference type="InterPro" id="IPR006343">
    <property type="entry name" value="DnaB/C_C"/>
</dbReference>
<evidence type="ECO:0000256" key="1">
    <source>
        <dbReference type="ARBA" id="ARBA00093462"/>
    </source>
</evidence>
<dbReference type="RefSeq" id="WP_308728498.1">
    <property type="nucleotide sequence ID" value="NZ_JAJEQF010000027.1"/>
</dbReference>
<evidence type="ECO:0000313" key="4">
    <source>
        <dbReference type="EMBL" id="MCC2168108.1"/>
    </source>
</evidence>
<dbReference type="AlphaFoldDB" id="A0AAE3DNV8"/>
<proteinExistence type="inferred from homology"/>
<dbReference type="NCBIfam" id="TIGR01446">
    <property type="entry name" value="DnaD_dom"/>
    <property type="match status" value="2"/>
</dbReference>
<dbReference type="EMBL" id="JAJEQF010000027">
    <property type="protein sequence ID" value="MCC2168108.1"/>
    <property type="molecule type" value="Genomic_DNA"/>
</dbReference>
<comment type="similarity">
    <text evidence="1">Belongs to the DnaB/DnaD family.</text>
</comment>
<evidence type="ECO:0000259" key="3">
    <source>
        <dbReference type="Pfam" id="PF07261"/>
    </source>
</evidence>
<dbReference type="InterPro" id="IPR053162">
    <property type="entry name" value="DnaD"/>
</dbReference>
<sequence>MSEIFLCGGAADATVLSNVFIDEYLKDANDAQLKVYLFLVRRLQAGDPVSISDMADRFNHTEKDILRALCYWEKCGILTLKLSPDRTTLQQIRLLPLSKGKRQDAGQTDFSTEQTTGHISHDVGRFADTTRGSDTERFGDAARNSEQGADAALPGAAARDTSNTTAASSGRTAAPQIRSITMLSHQSLEPADPYAKPAYSLDELKSFQQQENTAQLIFIAEQYLGRTLSPADMKSILFFTDKLHFSDDLIDYLLQYCVERGKKDFRYIEKVAIAWAEAGITTPAQAEGHISRYDKNVYSIMNALGKTNTPARNELAYIRRWTEEFCFELDVILEACGRTVLATDRHRFAYADSILAAWYKAGVHHVADIARLDSSYQKERASRPARSGSTAEYNSFMHSSYDFDALEEALLKQ</sequence>
<gene>
    <name evidence="4" type="ORF">LKD45_10485</name>
</gene>
<accession>A0AAE3DNV8</accession>
<comment type="caution">
    <text evidence="4">The sequence shown here is derived from an EMBL/GenBank/DDBJ whole genome shotgun (WGS) entry which is preliminary data.</text>
</comment>
<feature type="compositionally biased region" description="Polar residues" evidence="2">
    <location>
        <begin position="105"/>
        <end position="118"/>
    </location>
</feature>
<dbReference type="InterPro" id="IPR034829">
    <property type="entry name" value="DnaD-like_sf"/>
</dbReference>
<protein>
    <submittedName>
        <fullName evidence="4">DnaD domain protein</fullName>
    </submittedName>
</protein>
<evidence type="ECO:0000313" key="5">
    <source>
        <dbReference type="Proteomes" id="UP001199355"/>
    </source>
</evidence>
<reference evidence="4 5" key="1">
    <citation type="submission" date="2021-10" db="EMBL/GenBank/DDBJ databases">
        <title>Anaerobic single-cell dispensing facilitates the cultivation of human gut bacteria.</title>
        <authorList>
            <person name="Afrizal A."/>
        </authorList>
    </citation>
    <scope>NUCLEOTIDE SEQUENCE [LARGE SCALE GENOMIC DNA]</scope>
    <source>
        <strain evidence="4 5">CLA-AA-H244</strain>
    </source>
</reference>
<dbReference type="Gene3D" id="1.10.10.630">
    <property type="entry name" value="DnaD domain-like"/>
    <property type="match status" value="2"/>
</dbReference>
<feature type="region of interest" description="Disordered" evidence="2">
    <location>
        <begin position="100"/>
        <end position="173"/>
    </location>
</feature>
<evidence type="ECO:0000256" key="2">
    <source>
        <dbReference type="SAM" id="MobiDB-lite"/>
    </source>
</evidence>
<dbReference type="PANTHER" id="PTHR37293">
    <property type="entry name" value="PHAGE REPLICATION PROTEIN-RELATED"/>
    <property type="match status" value="1"/>
</dbReference>
<dbReference type="SUPFAM" id="SSF158499">
    <property type="entry name" value="DnaD domain-like"/>
    <property type="match status" value="2"/>
</dbReference>